<comment type="caution">
    <text evidence="2">The sequence shown here is derived from an EMBL/GenBank/DDBJ whole genome shotgun (WGS) entry which is preliminary data.</text>
</comment>
<proteinExistence type="predicted"/>
<organism evidence="2 3">
    <name type="scientific">Aphis glycines</name>
    <name type="common">Soybean aphid</name>
    <dbReference type="NCBI Taxonomy" id="307491"/>
    <lineage>
        <taxon>Eukaryota</taxon>
        <taxon>Metazoa</taxon>
        <taxon>Ecdysozoa</taxon>
        <taxon>Arthropoda</taxon>
        <taxon>Hexapoda</taxon>
        <taxon>Insecta</taxon>
        <taxon>Pterygota</taxon>
        <taxon>Neoptera</taxon>
        <taxon>Paraneoptera</taxon>
        <taxon>Hemiptera</taxon>
        <taxon>Sternorrhyncha</taxon>
        <taxon>Aphidomorpha</taxon>
        <taxon>Aphidoidea</taxon>
        <taxon>Aphididae</taxon>
        <taxon>Aphidini</taxon>
        <taxon>Aphis</taxon>
        <taxon>Aphis</taxon>
    </lineage>
</organism>
<protein>
    <submittedName>
        <fullName evidence="2">Uncharacterized protein</fullName>
    </submittedName>
</protein>
<keyword evidence="3" id="KW-1185">Reference proteome</keyword>
<evidence type="ECO:0000313" key="2">
    <source>
        <dbReference type="EMBL" id="KAE9526109.1"/>
    </source>
</evidence>
<sequence>MINDGRTGVCGHDAFESDFTLNIPRERHITAPDRELYGSRTCTTIVVIDIPNFGTMRMMWFVAVACALLSMRGAHSNAGLTSTSFSNELRTGFARLFQNGIEQPLQQSPYLLLNPTDFQSGTGQLVQRPAPFSPLAATGYQASRPRYELQQLSWVIPYYYVPTRYLPPRGGKRPNDVLVVVVKTRSNCTANGATPVDDEDVEDDGPNPDDDVEEVTIVTGGTEKGKEPSRCVWAILSCCAPSNTPIRYTCFDVLGCSTAFWDTNPCVPAIIKTALDQATQYYGAATNTNRTTTPAPPTPPAVPAAASTDTVASMMAGASTAAAAATTVDQTTQAAASTA</sequence>
<gene>
    <name evidence="2" type="ORF">AGLY_013740</name>
</gene>
<accession>A0A6G0T719</accession>
<reference evidence="2 3" key="1">
    <citation type="submission" date="2019-08" db="EMBL/GenBank/DDBJ databases">
        <title>The genome of the soybean aphid Biotype 1, its phylome, world population structure and adaptation to the North American continent.</title>
        <authorList>
            <person name="Giordano R."/>
            <person name="Donthu R.K."/>
            <person name="Hernandez A.G."/>
            <person name="Wright C.L."/>
            <person name="Zimin A.V."/>
        </authorList>
    </citation>
    <scope>NUCLEOTIDE SEQUENCE [LARGE SCALE GENOMIC DNA]</scope>
    <source>
        <tissue evidence="2">Whole aphids</tissue>
    </source>
</reference>
<feature type="region of interest" description="Disordered" evidence="1">
    <location>
        <begin position="287"/>
        <end position="306"/>
    </location>
</feature>
<dbReference type="AlphaFoldDB" id="A0A6G0T719"/>
<evidence type="ECO:0000313" key="3">
    <source>
        <dbReference type="Proteomes" id="UP000475862"/>
    </source>
</evidence>
<name>A0A6G0T719_APHGL</name>
<dbReference type="EMBL" id="VYZN01000055">
    <property type="protein sequence ID" value="KAE9526109.1"/>
    <property type="molecule type" value="Genomic_DNA"/>
</dbReference>
<dbReference type="Proteomes" id="UP000475862">
    <property type="component" value="Unassembled WGS sequence"/>
</dbReference>
<feature type="region of interest" description="Disordered" evidence="1">
    <location>
        <begin position="190"/>
        <end position="212"/>
    </location>
</feature>
<evidence type="ECO:0000256" key="1">
    <source>
        <dbReference type="SAM" id="MobiDB-lite"/>
    </source>
</evidence>
<dbReference type="OrthoDB" id="6350087at2759"/>
<feature type="compositionally biased region" description="Acidic residues" evidence="1">
    <location>
        <begin position="196"/>
        <end position="212"/>
    </location>
</feature>